<comment type="similarity">
    <text evidence="2">Belongs to the UPF0324 family.</text>
</comment>
<dbReference type="RefSeq" id="WP_245798793.1">
    <property type="nucleotide sequence ID" value="NZ_FUYP01000034.1"/>
</dbReference>
<keyword evidence="5 7" id="KW-1133">Transmembrane helix</keyword>
<feature type="transmembrane region" description="Helical" evidence="7">
    <location>
        <begin position="65"/>
        <end position="82"/>
    </location>
</feature>
<feature type="transmembrane region" description="Helical" evidence="7">
    <location>
        <begin position="94"/>
        <end position="117"/>
    </location>
</feature>
<feature type="transmembrane region" description="Helical" evidence="7">
    <location>
        <begin position="249"/>
        <end position="268"/>
    </location>
</feature>
<feature type="transmembrane region" description="Helical" evidence="7">
    <location>
        <begin position="280"/>
        <end position="301"/>
    </location>
</feature>
<name>A0A1T5FEW2_9SPHN</name>
<organism evidence="8 9">
    <name type="scientific">Sphingopyxis flava</name>
    <dbReference type="NCBI Taxonomy" id="1507287"/>
    <lineage>
        <taxon>Bacteria</taxon>
        <taxon>Pseudomonadati</taxon>
        <taxon>Pseudomonadota</taxon>
        <taxon>Alphaproteobacteria</taxon>
        <taxon>Sphingomonadales</taxon>
        <taxon>Sphingomonadaceae</taxon>
        <taxon>Sphingopyxis</taxon>
    </lineage>
</organism>
<dbReference type="PANTHER" id="PTHR30106:SF2">
    <property type="entry name" value="UPF0324 INNER MEMBRANE PROTEIN YEIH"/>
    <property type="match status" value="1"/>
</dbReference>
<evidence type="ECO:0000256" key="7">
    <source>
        <dbReference type="SAM" id="Phobius"/>
    </source>
</evidence>
<feature type="transmembrane region" description="Helical" evidence="7">
    <location>
        <begin position="337"/>
        <end position="360"/>
    </location>
</feature>
<dbReference type="Pfam" id="PF03601">
    <property type="entry name" value="Cons_hypoth698"/>
    <property type="match status" value="1"/>
</dbReference>
<accession>A0A1T5FEW2</accession>
<keyword evidence="4 7" id="KW-0812">Transmembrane</keyword>
<reference evidence="9" key="1">
    <citation type="submission" date="2017-02" db="EMBL/GenBank/DDBJ databases">
        <authorList>
            <person name="Varghese N."/>
            <person name="Submissions S."/>
        </authorList>
    </citation>
    <scope>NUCLEOTIDE SEQUENCE [LARGE SCALE GENOMIC DNA]</scope>
    <source>
        <strain evidence="9">R11H</strain>
    </source>
</reference>
<feature type="transmembrane region" description="Helical" evidence="7">
    <location>
        <begin position="42"/>
        <end position="59"/>
    </location>
</feature>
<evidence type="ECO:0000256" key="4">
    <source>
        <dbReference type="ARBA" id="ARBA00022692"/>
    </source>
</evidence>
<dbReference type="AlphaFoldDB" id="A0A1T5FEW2"/>
<protein>
    <submittedName>
        <fullName evidence="8">Conserved hypothetical integral membrane protein</fullName>
    </submittedName>
</protein>
<keyword evidence="6 7" id="KW-0472">Membrane</keyword>
<sequence>MKFSWRGGYDRMPDTASFVGDLFGEYNEAGDPVRPRWRLAQLWPGLAACATAAATAAWLADHYGFPVILLGLLIGASLNFVGDDGRVLPGLNFVSRYGLQTAIVLLGFNVSIAQVTALGVAPFASLIVIMSAAMLAALIAARVLRQPLEVGLLAGGATAICGASAAFALYALMDRKRVGEAHFAVTLAGISLASAIAMSTYPIIGREIGLGDSQAGFLIGATVHDVAQAIGGGYAFSDDAGRYATIVKLTRVALLGPVVLAVGLWLRMRNGGAAGGPRYLAPWFLALFALVAVAGSFLAVPTPLRDGALTVSKLLLLLAVTATAMRTRLDMIGEVGLRGIAPVLAATLASLAAGLALTLLQAS</sequence>
<proteinExistence type="inferred from homology"/>
<feature type="transmembrane region" description="Helical" evidence="7">
    <location>
        <begin position="151"/>
        <end position="171"/>
    </location>
</feature>
<comment type="subcellular location">
    <subcellularLocation>
        <location evidence="1">Cell membrane</location>
        <topology evidence="1">Multi-pass membrane protein</topology>
    </subcellularLocation>
</comment>
<evidence type="ECO:0000256" key="3">
    <source>
        <dbReference type="ARBA" id="ARBA00022475"/>
    </source>
</evidence>
<gene>
    <name evidence="8" type="ORF">SAMN06295937_10346</name>
</gene>
<dbReference type="GO" id="GO:0005886">
    <property type="term" value="C:plasma membrane"/>
    <property type="evidence" value="ECO:0007669"/>
    <property type="project" value="UniProtKB-SubCell"/>
</dbReference>
<dbReference type="PANTHER" id="PTHR30106">
    <property type="entry name" value="INNER MEMBRANE PROTEIN YEIH-RELATED"/>
    <property type="match status" value="1"/>
</dbReference>
<keyword evidence="3" id="KW-1003">Cell membrane</keyword>
<evidence type="ECO:0000256" key="5">
    <source>
        <dbReference type="ARBA" id="ARBA00022989"/>
    </source>
</evidence>
<dbReference type="InterPro" id="IPR018383">
    <property type="entry name" value="UPF0324_pro"/>
</dbReference>
<feature type="transmembrane region" description="Helical" evidence="7">
    <location>
        <begin position="183"/>
        <end position="204"/>
    </location>
</feature>
<evidence type="ECO:0000256" key="1">
    <source>
        <dbReference type="ARBA" id="ARBA00004651"/>
    </source>
</evidence>
<evidence type="ECO:0000313" key="8">
    <source>
        <dbReference type="EMBL" id="SKB94719.1"/>
    </source>
</evidence>
<evidence type="ECO:0000256" key="2">
    <source>
        <dbReference type="ARBA" id="ARBA00007977"/>
    </source>
</evidence>
<feature type="transmembrane region" description="Helical" evidence="7">
    <location>
        <begin position="123"/>
        <end position="144"/>
    </location>
</feature>
<dbReference type="EMBL" id="FUYP01000034">
    <property type="protein sequence ID" value="SKB94719.1"/>
    <property type="molecule type" value="Genomic_DNA"/>
</dbReference>
<feature type="transmembrane region" description="Helical" evidence="7">
    <location>
        <begin position="307"/>
        <end position="325"/>
    </location>
</feature>
<dbReference type="Proteomes" id="UP000190044">
    <property type="component" value="Unassembled WGS sequence"/>
</dbReference>
<keyword evidence="9" id="KW-1185">Reference proteome</keyword>
<evidence type="ECO:0000256" key="6">
    <source>
        <dbReference type="ARBA" id="ARBA00023136"/>
    </source>
</evidence>
<evidence type="ECO:0000313" key="9">
    <source>
        <dbReference type="Proteomes" id="UP000190044"/>
    </source>
</evidence>